<dbReference type="RefSeq" id="WP_110987935.1">
    <property type="nucleotide sequence ID" value="NZ_CAWNWM010000016.1"/>
</dbReference>
<dbReference type="CDD" id="cd05237">
    <property type="entry name" value="UDP_invert_4-6DH_SDR_e"/>
    <property type="match status" value="1"/>
</dbReference>
<keyword evidence="4" id="KW-0456">Lyase</keyword>
<accession>A0A2W1JMZ3</accession>
<dbReference type="EMBL" id="PQWO01000016">
    <property type="protein sequence ID" value="PZD71514.1"/>
    <property type="molecule type" value="Genomic_DNA"/>
</dbReference>
<dbReference type="InterPro" id="IPR036291">
    <property type="entry name" value="NAD(P)-bd_dom_sf"/>
</dbReference>
<gene>
    <name evidence="4" type="primary">pglF_1</name>
    <name evidence="4" type="ORF">C1752_06134</name>
</gene>
<reference evidence="4 5" key="1">
    <citation type="journal article" date="2018" name="Sci. Rep.">
        <title>A novel species of the marine cyanobacterium Acaryochloris with a unique pigment content and lifestyle.</title>
        <authorList>
            <person name="Partensky F."/>
            <person name="Six C."/>
            <person name="Ratin M."/>
            <person name="Garczarek L."/>
            <person name="Vaulot D."/>
            <person name="Probert I."/>
            <person name="Calteau A."/>
            <person name="Gourvil P."/>
            <person name="Marie D."/>
            <person name="Grebert T."/>
            <person name="Bouchier C."/>
            <person name="Le Panse S."/>
            <person name="Gachenot M."/>
            <person name="Rodriguez F."/>
            <person name="Garrido J.L."/>
        </authorList>
    </citation>
    <scope>NUCLEOTIDE SEQUENCE [LARGE SCALE GENOMIC DNA]</scope>
    <source>
        <strain evidence="4 5">RCC1774</strain>
    </source>
</reference>
<evidence type="ECO:0000256" key="2">
    <source>
        <dbReference type="SAM" id="Phobius"/>
    </source>
</evidence>
<dbReference type="Pfam" id="PF02719">
    <property type="entry name" value="Polysacc_synt_2"/>
    <property type="match status" value="1"/>
</dbReference>
<keyword evidence="2" id="KW-0472">Membrane</keyword>
<evidence type="ECO:0000256" key="1">
    <source>
        <dbReference type="ARBA" id="ARBA00007430"/>
    </source>
</evidence>
<keyword evidence="2" id="KW-1133">Transmembrane helix</keyword>
<organism evidence="4 5">
    <name type="scientific">Acaryochloris thomasi RCC1774</name>
    <dbReference type="NCBI Taxonomy" id="1764569"/>
    <lineage>
        <taxon>Bacteria</taxon>
        <taxon>Bacillati</taxon>
        <taxon>Cyanobacteriota</taxon>
        <taxon>Cyanophyceae</taxon>
        <taxon>Acaryochloridales</taxon>
        <taxon>Acaryochloridaceae</taxon>
        <taxon>Acaryochloris</taxon>
        <taxon>Acaryochloris thomasi</taxon>
    </lineage>
</organism>
<dbReference type="EC" id="4.2.1.135" evidence="4"/>
<dbReference type="OrthoDB" id="9803111at2"/>
<dbReference type="Proteomes" id="UP000248857">
    <property type="component" value="Unassembled WGS sequence"/>
</dbReference>
<evidence type="ECO:0000259" key="3">
    <source>
        <dbReference type="Pfam" id="PF02719"/>
    </source>
</evidence>
<proteinExistence type="inferred from homology"/>
<dbReference type="PANTHER" id="PTHR43318">
    <property type="entry name" value="UDP-N-ACETYLGLUCOSAMINE 4,6-DEHYDRATASE"/>
    <property type="match status" value="1"/>
</dbReference>
<feature type="domain" description="Polysaccharide biosynthesis protein CapD-like" evidence="3">
    <location>
        <begin position="299"/>
        <end position="595"/>
    </location>
</feature>
<comment type="caution">
    <text evidence="4">The sequence shown here is derived from an EMBL/GenBank/DDBJ whole genome shotgun (WGS) entry which is preliminary data.</text>
</comment>
<dbReference type="GO" id="GO:0016829">
    <property type="term" value="F:lyase activity"/>
    <property type="evidence" value="ECO:0007669"/>
    <property type="project" value="UniProtKB-KW"/>
</dbReference>
<dbReference type="AlphaFoldDB" id="A0A2W1JMZ3"/>
<protein>
    <submittedName>
        <fullName evidence="4">UDP-N-acetyl-alpha-D-glucosamine C6 dehydratase</fullName>
        <ecNumber evidence="4">4.2.1.135</ecNumber>
    </submittedName>
</protein>
<dbReference type="Gene3D" id="3.40.50.720">
    <property type="entry name" value="NAD(P)-binding Rossmann-like Domain"/>
    <property type="match status" value="2"/>
</dbReference>
<feature type="transmembrane region" description="Helical" evidence="2">
    <location>
        <begin position="83"/>
        <end position="104"/>
    </location>
</feature>
<dbReference type="PANTHER" id="PTHR43318:SF1">
    <property type="entry name" value="POLYSACCHARIDE BIOSYNTHESIS PROTEIN EPSC-RELATED"/>
    <property type="match status" value="1"/>
</dbReference>
<dbReference type="InterPro" id="IPR051203">
    <property type="entry name" value="Polysaccharide_Synthase-Rel"/>
</dbReference>
<dbReference type="SUPFAM" id="SSF51735">
    <property type="entry name" value="NAD(P)-binding Rossmann-fold domains"/>
    <property type="match status" value="2"/>
</dbReference>
<keyword evidence="5" id="KW-1185">Reference proteome</keyword>
<evidence type="ECO:0000313" key="4">
    <source>
        <dbReference type="EMBL" id="PZD71514.1"/>
    </source>
</evidence>
<dbReference type="Pfam" id="PF13727">
    <property type="entry name" value="CoA_binding_3"/>
    <property type="match status" value="1"/>
</dbReference>
<feature type="transmembrane region" description="Helical" evidence="2">
    <location>
        <begin position="17"/>
        <end position="37"/>
    </location>
</feature>
<feature type="transmembrane region" description="Helical" evidence="2">
    <location>
        <begin position="49"/>
        <end position="71"/>
    </location>
</feature>
<evidence type="ECO:0000313" key="5">
    <source>
        <dbReference type="Proteomes" id="UP000248857"/>
    </source>
</evidence>
<sequence>MLNGLSDAFLRLRNRHFFLIDAVCFTLTPLLALNLRLDSVGVPEHHQAGLIAITLLFIFLKFSVYLPFGLYRSFWRYASIDELLKIVSLTLAVIILQAFAFSTLQSLGLIALPRSLPFIEGLLTLLVVGGSRFSLRAIERFNHRWGSLSQWRTSQAHALIIGAGDAGVALARELESNPGVSLVPVAFIDDDPKKRKLKIRGLPVLGDRTLIPEIVKTLQIQVAIIAMPSISGPVIRDIVSICHQAGVETKTLPALQDILSSSRNLRQSLREVQIEDLLRREPVYIDVQRVQKLLQGKRVLITGAGGSIGSELCRQVYSLNPKEMILLGHGENSVFNIQQELHNLGGDRGCDNNGSGYLNAPILTPFIADLRHPARLRFAFEQFQPEVIFHAAAHKHVPLMEDNPPEAITNNVLGTKALVDLAVEFGVENFVMISTDKVVNPTSVMGASKRVAEMLVLQAARRSHRSFVIVRFGNVLGSRGSVIPTFKRQIAEGGPVTVTHPDICRYFMTIPEAVQLVLQGSVLSPGGEVLMLNMGEPVKIVDLANDLICLSGYQVDKDIKICFTGLRPGEKLYEELLIPGEEYQPTEHEKLLVVKNASRTVSEQLTRVVADLGQAAFSNDSEQIRGLLKTLVDGYQTQTVRTRQYVKTAARNK</sequence>
<keyword evidence="2" id="KW-0812">Transmembrane</keyword>
<dbReference type="InterPro" id="IPR003869">
    <property type="entry name" value="Polysac_CapD-like"/>
</dbReference>
<name>A0A2W1JMZ3_9CYAN</name>
<comment type="similarity">
    <text evidence="1">Belongs to the polysaccharide synthase family.</text>
</comment>